<reference evidence="1 2" key="1">
    <citation type="submission" date="2024-09" db="EMBL/GenBank/DDBJ databases">
        <title>Chromosome-scale assembly of Riccia fluitans.</title>
        <authorList>
            <person name="Paukszto L."/>
            <person name="Sawicki J."/>
            <person name="Karawczyk K."/>
            <person name="Piernik-Szablinska J."/>
            <person name="Szczecinska M."/>
            <person name="Mazdziarz M."/>
        </authorList>
    </citation>
    <scope>NUCLEOTIDE SEQUENCE [LARGE SCALE GENOMIC DNA]</scope>
    <source>
        <strain evidence="1">Rf_01</strain>
        <tissue evidence="1">Aerial parts of the thallus</tissue>
    </source>
</reference>
<name>A0ABD1ZCI6_9MARC</name>
<dbReference type="Proteomes" id="UP001605036">
    <property type="component" value="Unassembled WGS sequence"/>
</dbReference>
<comment type="caution">
    <text evidence="1">The sequence shown here is derived from an EMBL/GenBank/DDBJ whole genome shotgun (WGS) entry which is preliminary data.</text>
</comment>
<dbReference type="AlphaFoldDB" id="A0ABD1ZCI6"/>
<proteinExistence type="predicted"/>
<protein>
    <submittedName>
        <fullName evidence="1">Uncharacterized protein</fullName>
    </submittedName>
</protein>
<evidence type="ECO:0000313" key="2">
    <source>
        <dbReference type="Proteomes" id="UP001605036"/>
    </source>
</evidence>
<keyword evidence="2" id="KW-1185">Reference proteome</keyword>
<dbReference type="EMBL" id="JBHFFA010000002">
    <property type="protein sequence ID" value="KAL2645460.1"/>
    <property type="molecule type" value="Genomic_DNA"/>
</dbReference>
<organism evidence="1 2">
    <name type="scientific">Riccia fluitans</name>
    <dbReference type="NCBI Taxonomy" id="41844"/>
    <lineage>
        <taxon>Eukaryota</taxon>
        <taxon>Viridiplantae</taxon>
        <taxon>Streptophyta</taxon>
        <taxon>Embryophyta</taxon>
        <taxon>Marchantiophyta</taxon>
        <taxon>Marchantiopsida</taxon>
        <taxon>Marchantiidae</taxon>
        <taxon>Marchantiales</taxon>
        <taxon>Ricciaceae</taxon>
        <taxon>Riccia</taxon>
    </lineage>
</organism>
<gene>
    <name evidence="1" type="ORF">R1flu_013047</name>
</gene>
<evidence type="ECO:0000313" key="1">
    <source>
        <dbReference type="EMBL" id="KAL2645460.1"/>
    </source>
</evidence>
<sequence>MYPRLNFAPTYLWNSTTSPLTLRVSASGKDNRWLCFLGKLYDSNPAVFWAGTMSRDRNRDDPNIYSPEVTTITGSDPKNDSIFESIEVPTWCLQLTNQDISPDLGQAVVR</sequence>
<accession>A0ABD1ZCI6</accession>